<keyword evidence="1" id="KW-0472">Membrane</keyword>
<proteinExistence type="predicted"/>
<comment type="caution">
    <text evidence="3">The sequence shown here is derived from an EMBL/GenBank/DDBJ whole genome shotgun (WGS) entry which is preliminary data.</text>
</comment>
<feature type="transmembrane region" description="Helical" evidence="1">
    <location>
        <begin position="214"/>
        <end position="232"/>
    </location>
</feature>
<keyword evidence="1" id="KW-1133">Transmembrane helix</keyword>
<dbReference type="InterPro" id="IPR002656">
    <property type="entry name" value="Acyl_transf_3_dom"/>
</dbReference>
<feature type="transmembrane region" description="Helical" evidence="1">
    <location>
        <begin position="49"/>
        <end position="67"/>
    </location>
</feature>
<protein>
    <submittedName>
        <fullName evidence="3">Acyltransferase</fullName>
    </submittedName>
</protein>
<organism evidence="3 4">
    <name type="scientific">Massilia phyllostachyos</name>
    <dbReference type="NCBI Taxonomy" id="2898585"/>
    <lineage>
        <taxon>Bacteria</taxon>
        <taxon>Pseudomonadati</taxon>
        <taxon>Pseudomonadota</taxon>
        <taxon>Betaproteobacteria</taxon>
        <taxon>Burkholderiales</taxon>
        <taxon>Oxalobacteraceae</taxon>
        <taxon>Telluria group</taxon>
        <taxon>Massilia</taxon>
    </lineage>
</organism>
<dbReference type="PANTHER" id="PTHR23028">
    <property type="entry name" value="ACETYLTRANSFERASE"/>
    <property type="match status" value="1"/>
</dbReference>
<feature type="transmembrane region" description="Helical" evidence="1">
    <location>
        <begin position="175"/>
        <end position="202"/>
    </location>
</feature>
<feature type="transmembrane region" description="Helical" evidence="1">
    <location>
        <begin position="326"/>
        <end position="344"/>
    </location>
</feature>
<keyword evidence="3" id="KW-0808">Transferase</keyword>
<dbReference type="GO" id="GO:0016746">
    <property type="term" value="F:acyltransferase activity"/>
    <property type="evidence" value="ECO:0007669"/>
    <property type="project" value="UniProtKB-KW"/>
</dbReference>
<feature type="transmembrane region" description="Helical" evidence="1">
    <location>
        <begin position="147"/>
        <end position="168"/>
    </location>
</feature>
<dbReference type="RefSeq" id="WP_231059880.1">
    <property type="nucleotide sequence ID" value="NZ_JAJNOC010000008.1"/>
</dbReference>
<feature type="transmembrane region" description="Helical" evidence="1">
    <location>
        <begin position="293"/>
        <end position="314"/>
    </location>
</feature>
<evidence type="ECO:0000313" key="3">
    <source>
        <dbReference type="EMBL" id="MCD2518593.1"/>
    </source>
</evidence>
<feature type="transmembrane region" description="Helical" evidence="1">
    <location>
        <begin position="21"/>
        <end position="43"/>
    </location>
</feature>
<evidence type="ECO:0000313" key="4">
    <source>
        <dbReference type="Proteomes" id="UP001179361"/>
    </source>
</evidence>
<evidence type="ECO:0000259" key="2">
    <source>
        <dbReference type="Pfam" id="PF01757"/>
    </source>
</evidence>
<dbReference type="Proteomes" id="UP001179361">
    <property type="component" value="Unassembled WGS sequence"/>
</dbReference>
<feature type="transmembrane region" description="Helical" evidence="1">
    <location>
        <begin position="87"/>
        <end position="107"/>
    </location>
</feature>
<accession>A0ABS8QA08</accession>
<feature type="domain" description="Acyltransferase 3" evidence="2">
    <location>
        <begin position="15"/>
        <end position="338"/>
    </location>
</feature>
<dbReference type="EMBL" id="JAJNOC010000008">
    <property type="protein sequence ID" value="MCD2518593.1"/>
    <property type="molecule type" value="Genomic_DNA"/>
</dbReference>
<keyword evidence="1" id="KW-0812">Transmembrane</keyword>
<keyword evidence="4" id="KW-1185">Reference proteome</keyword>
<dbReference type="Pfam" id="PF01757">
    <property type="entry name" value="Acyl_transf_3"/>
    <property type="match status" value="1"/>
</dbReference>
<evidence type="ECO:0000256" key="1">
    <source>
        <dbReference type="SAM" id="Phobius"/>
    </source>
</evidence>
<dbReference type="PANTHER" id="PTHR23028:SF53">
    <property type="entry name" value="ACYL_TRANSF_3 DOMAIN-CONTAINING PROTEIN"/>
    <property type="match status" value="1"/>
</dbReference>
<sequence length="374" mass="40666">MSTSSPPMAPAFSLYLDLVRILGASAVVAAHFAYTGAIAPGAWGVGGSMGREAVILFFVLSGFVIAATTDQARPDARSYAVARLSRLYSVVLPVLLLALACAAFLVIMDRSVPNAGYALGKPHVYIPFYLLFLGQSWTLTETPPFMVPYWSLCYEAWYYLLFGLAHYLRGRRRMLALLLALAVMGYKMWLLLPVWLAGAWLYRAYREPLMSPGVARAGWIGSLLAFAIYVGADLETPLRALGSAWWPFPALPLGSADRFLADYLVGAIVLLNFACARDAGFAGLLRFKPAIRLLAGHTFTLYLSHMLVIGMWLALYPHTRGNGADILGLLLAIIVATALLGGVTERRLPAWRALFARLPGLRPSRKAGAVVIGN</sequence>
<gene>
    <name evidence="3" type="ORF">LQ564_20045</name>
</gene>
<keyword evidence="3" id="KW-0012">Acyltransferase</keyword>
<reference evidence="3" key="1">
    <citation type="submission" date="2021-11" db="EMBL/GenBank/DDBJ databases">
        <title>The complete genome of Massilia sp sp. G4R7.</title>
        <authorList>
            <person name="Liu L."/>
            <person name="Yue J."/>
            <person name="Yuan J."/>
            <person name="Yang F."/>
            <person name="Li L."/>
        </authorList>
    </citation>
    <scope>NUCLEOTIDE SEQUENCE</scope>
    <source>
        <strain evidence="3">G4R7</strain>
    </source>
</reference>
<dbReference type="InterPro" id="IPR050879">
    <property type="entry name" value="Acyltransferase_3"/>
</dbReference>
<name>A0ABS8QA08_9BURK</name>